<feature type="region of interest" description="Disordered" evidence="1">
    <location>
        <begin position="44"/>
        <end position="80"/>
    </location>
</feature>
<dbReference type="GeneID" id="24563232"/>
<dbReference type="AlphaFoldDB" id="A0A061D1L8"/>
<organism evidence="2 3">
    <name type="scientific">Babesia bigemina</name>
    <dbReference type="NCBI Taxonomy" id="5866"/>
    <lineage>
        <taxon>Eukaryota</taxon>
        <taxon>Sar</taxon>
        <taxon>Alveolata</taxon>
        <taxon>Apicomplexa</taxon>
        <taxon>Aconoidasida</taxon>
        <taxon>Piroplasmida</taxon>
        <taxon>Babesiidae</taxon>
        <taxon>Babesia</taxon>
    </lineage>
</organism>
<evidence type="ECO:0000313" key="2">
    <source>
        <dbReference type="EMBL" id="CDR94691.1"/>
    </source>
</evidence>
<reference evidence="3" key="1">
    <citation type="journal article" date="2014" name="Nucleic Acids Res.">
        <title>The evolutionary dynamics of variant antigen genes in Babesia reveal a history of genomic innovation underlying host-parasite interaction.</title>
        <authorList>
            <person name="Jackson A.P."/>
            <person name="Otto T.D."/>
            <person name="Darby A."/>
            <person name="Ramaprasad A."/>
            <person name="Xia D."/>
            <person name="Echaide I.E."/>
            <person name="Farber M."/>
            <person name="Gahlot S."/>
            <person name="Gamble J."/>
            <person name="Gupta D."/>
            <person name="Gupta Y."/>
            <person name="Jackson L."/>
            <person name="Malandrin L."/>
            <person name="Malas T.B."/>
            <person name="Moussa E."/>
            <person name="Nair M."/>
            <person name="Reid A.J."/>
            <person name="Sanders M."/>
            <person name="Sharma J."/>
            <person name="Tracey A."/>
            <person name="Quail M.A."/>
            <person name="Weir W."/>
            <person name="Wastling J.M."/>
            <person name="Hall N."/>
            <person name="Willadsen P."/>
            <person name="Lingelbach K."/>
            <person name="Shiels B."/>
            <person name="Tait A."/>
            <person name="Berriman M."/>
            <person name="Allred D.R."/>
            <person name="Pain A."/>
        </authorList>
    </citation>
    <scope>NUCLEOTIDE SEQUENCE [LARGE SCALE GENOMIC DNA]</scope>
    <source>
        <strain evidence="3">Bond</strain>
    </source>
</reference>
<dbReference type="Proteomes" id="UP000033188">
    <property type="component" value="Chromosome 1"/>
</dbReference>
<protein>
    <submittedName>
        <fullName evidence="2">Uncharacterized protein</fullName>
    </submittedName>
</protein>
<feature type="compositionally biased region" description="Acidic residues" evidence="1">
    <location>
        <begin position="49"/>
        <end position="66"/>
    </location>
</feature>
<evidence type="ECO:0000313" key="3">
    <source>
        <dbReference type="Proteomes" id="UP000033188"/>
    </source>
</evidence>
<sequence length="80" mass="8505">MNCQLGDQWNLDDDFSANKLLSLAVERDAEGYLAYEEIADVAAHREAEDAQVEQDDGDDDGNDDGGDGLGGSGIVTSPLM</sequence>
<accession>A0A061D1L8</accession>
<keyword evidence="3" id="KW-1185">Reference proteome</keyword>
<dbReference type="RefSeq" id="XP_012766877.1">
    <property type="nucleotide sequence ID" value="XM_012911423.1"/>
</dbReference>
<proteinExistence type="predicted"/>
<evidence type="ECO:0000256" key="1">
    <source>
        <dbReference type="SAM" id="MobiDB-lite"/>
    </source>
</evidence>
<dbReference type="VEuPathDB" id="PiroplasmaDB:BBBOND_0109890"/>
<name>A0A061D1L8_BABBI</name>
<dbReference type="KEGG" id="bbig:BBBOND_0109890"/>
<gene>
    <name evidence="2" type="ORF">BBBOND_0109890</name>
</gene>
<dbReference type="EMBL" id="LK391707">
    <property type="protein sequence ID" value="CDR94691.1"/>
    <property type="molecule type" value="Genomic_DNA"/>
</dbReference>